<dbReference type="SUPFAM" id="SSF52218">
    <property type="entry name" value="Flavoproteins"/>
    <property type="match status" value="1"/>
</dbReference>
<name>A0ABY1ZMX8_9GAMM</name>
<keyword evidence="2" id="KW-0285">Flavoprotein</keyword>
<evidence type="ECO:0000313" key="5">
    <source>
        <dbReference type="Proteomes" id="UP000313645"/>
    </source>
</evidence>
<dbReference type="InterPro" id="IPR029039">
    <property type="entry name" value="Flavoprotein-like_sf"/>
</dbReference>
<dbReference type="RefSeq" id="WP_131481998.1">
    <property type="nucleotide sequence ID" value="NZ_SJDL01000015.1"/>
</dbReference>
<reference evidence="4 5" key="1">
    <citation type="submission" date="2019-02" db="EMBL/GenBank/DDBJ databases">
        <title>Marinobacter halodurans sp. nov., a marine bacterium isolated from sea tidal flat.</title>
        <authorList>
            <person name="Yoo Y."/>
            <person name="Lee D.W."/>
            <person name="Kim B.S."/>
            <person name="Kim J.-J."/>
        </authorList>
    </citation>
    <scope>NUCLEOTIDE SEQUENCE [LARGE SCALE GENOMIC DNA]</scope>
    <source>
        <strain evidence="4 5">YJ-S3-2</strain>
    </source>
</reference>
<dbReference type="Pfam" id="PF03358">
    <property type="entry name" value="FMN_red"/>
    <property type="match status" value="1"/>
</dbReference>
<keyword evidence="5" id="KW-1185">Reference proteome</keyword>
<dbReference type="InterPro" id="IPR050712">
    <property type="entry name" value="NAD(P)H-dep_reductase"/>
</dbReference>
<dbReference type="InterPro" id="IPR005025">
    <property type="entry name" value="FMN_Rdtase-like_dom"/>
</dbReference>
<dbReference type="Gene3D" id="3.40.50.360">
    <property type="match status" value="1"/>
</dbReference>
<dbReference type="Proteomes" id="UP000313645">
    <property type="component" value="Unassembled WGS sequence"/>
</dbReference>
<gene>
    <name evidence="4" type="ORF">EZI54_11330</name>
</gene>
<protein>
    <submittedName>
        <fullName evidence="4">NADPH-dependent oxidoreductase</fullName>
    </submittedName>
</protein>
<dbReference type="PANTHER" id="PTHR30543">
    <property type="entry name" value="CHROMATE REDUCTASE"/>
    <property type="match status" value="1"/>
</dbReference>
<proteinExistence type="predicted"/>
<evidence type="ECO:0000256" key="2">
    <source>
        <dbReference type="ARBA" id="ARBA00022643"/>
    </source>
</evidence>
<evidence type="ECO:0000259" key="3">
    <source>
        <dbReference type="Pfam" id="PF03358"/>
    </source>
</evidence>
<comment type="caution">
    <text evidence="4">The sequence shown here is derived from an EMBL/GenBank/DDBJ whole genome shotgun (WGS) entry which is preliminary data.</text>
</comment>
<evidence type="ECO:0000256" key="1">
    <source>
        <dbReference type="ARBA" id="ARBA00001917"/>
    </source>
</evidence>
<keyword evidence="2" id="KW-0288">FMN</keyword>
<comment type="cofactor">
    <cofactor evidence="1">
        <name>FMN</name>
        <dbReference type="ChEBI" id="CHEBI:58210"/>
    </cofactor>
</comment>
<dbReference type="PANTHER" id="PTHR30543:SF21">
    <property type="entry name" value="NAD(P)H-DEPENDENT FMN REDUCTASE LOT6"/>
    <property type="match status" value="1"/>
</dbReference>
<feature type="domain" description="NADPH-dependent FMN reductase-like" evidence="3">
    <location>
        <begin position="4"/>
        <end position="144"/>
    </location>
</feature>
<organism evidence="4 5">
    <name type="scientific">Marinobacter halodurans</name>
    <dbReference type="NCBI Taxonomy" id="2528979"/>
    <lineage>
        <taxon>Bacteria</taxon>
        <taxon>Pseudomonadati</taxon>
        <taxon>Pseudomonadota</taxon>
        <taxon>Gammaproteobacteria</taxon>
        <taxon>Pseudomonadales</taxon>
        <taxon>Marinobacteraceae</taxon>
        <taxon>Marinobacter</taxon>
    </lineage>
</organism>
<dbReference type="EMBL" id="SJDL01000015">
    <property type="protein sequence ID" value="TBW55753.1"/>
    <property type="molecule type" value="Genomic_DNA"/>
</dbReference>
<accession>A0ABY1ZMX8</accession>
<evidence type="ECO:0000313" key="4">
    <source>
        <dbReference type="EMBL" id="TBW55753.1"/>
    </source>
</evidence>
<sequence length="189" mass="21465">MSLKLQIIICSTRPGRVGPAVANWFHGFAQSQGLFDCELVDLADFQLPVYDEPNHPRMQKYEHDHTKAWSRSVAKADAYIFVLPEYNFCPPPSFTNALDYVYSEWNYKPAGFVSYGGVSGGLRSAQLAKQWVTAVKMMPMFEGVTVQMPWTLIGEDGRFQANEHHEDSGEALLKELLKWAEAMKPMRSR</sequence>